<evidence type="ECO:0000256" key="2">
    <source>
        <dbReference type="ARBA" id="ARBA00009865"/>
    </source>
</evidence>
<name>A0ABS7C1L9_9BACL</name>
<evidence type="ECO:0000256" key="1">
    <source>
        <dbReference type="ARBA" id="ARBA00004834"/>
    </source>
</evidence>
<dbReference type="EMBL" id="JAHZIK010000255">
    <property type="protein sequence ID" value="MBW7454813.1"/>
    <property type="molecule type" value="Genomic_DNA"/>
</dbReference>
<dbReference type="InterPro" id="IPR050727">
    <property type="entry name" value="GH43_arabinanases"/>
</dbReference>
<dbReference type="SUPFAM" id="SSF75005">
    <property type="entry name" value="Arabinanase/levansucrase/invertase"/>
    <property type="match status" value="1"/>
</dbReference>
<dbReference type="PANTHER" id="PTHR43301">
    <property type="entry name" value="ARABINAN ENDO-1,5-ALPHA-L-ARABINOSIDASE"/>
    <property type="match status" value="1"/>
</dbReference>
<gene>
    <name evidence="6" type="ORF">K0U00_12290</name>
</gene>
<comment type="similarity">
    <text evidence="2 5">Belongs to the glycosyl hydrolase 43 family.</text>
</comment>
<keyword evidence="4 5" id="KW-0326">Glycosidase</keyword>
<dbReference type="Proteomes" id="UP001519887">
    <property type="component" value="Unassembled WGS sequence"/>
</dbReference>
<protein>
    <submittedName>
        <fullName evidence="6">Glycoside hydrolase family 43 protein</fullName>
    </submittedName>
</protein>
<dbReference type="Gene3D" id="2.115.10.20">
    <property type="entry name" value="Glycosyl hydrolase domain, family 43"/>
    <property type="match status" value="1"/>
</dbReference>
<dbReference type="GO" id="GO:0016787">
    <property type="term" value="F:hydrolase activity"/>
    <property type="evidence" value="ECO:0007669"/>
    <property type="project" value="UniProtKB-KW"/>
</dbReference>
<evidence type="ECO:0000313" key="7">
    <source>
        <dbReference type="Proteomes" id="UP001519887"/>
    </source>
</evidence>
<dbReference type="CDD" id="cd08981">
    <property type="entry name" value="GH43_Bt1873-like"/>
    <property type="match status" value="1"/>
</dbReference>
<comment type="caution">
    <text evidence="6">The sequence shown here is derived from an EMBL/GenBank/DDBJ whole genome shotgun (WGS) entry which is preliminary data.</text>
</comment>
<evidence type="ECO:0000256" key="3">
    <source>
        <dbReference type="ARBA" id="ARBA00022801"/>
    </source>
</evidence>
<accession>A0ABS7C1L9</accession>
<evidence type="ECO:0000256" key="4">
    <source>
        <dbReference type="ARBA" id="ARBA00023295"/>
    </source>
</evidence>
<keyword evidence="7" id="KW-1185">Reference proteome</keyword>
<dbReference type="Pfam" id="PF04616">
    <property type="entry name" value="Glyco_hydro_43"/>
    <property type="match status" value="1"/>
</dbReference>
<keyword evidence="3 5" id="KW-0378">Hydrolase</keyword>
<evidence type="ECO:0000313" key="6">
    <source>
        <dbReference type="EMBL" id="MBW7454813.1"/>
    </source>
</evidence>
<proteinExistence type="inferred from homology"/>
<dbReference type="PANTHER" id="PTHR43301:SF3">
    <property type="entry name" value="ARABINAN ENDO-1,5-ALPHA-L-ARABINOSIDASE A-RELATED"/>
    <property type="match status" value="1"/>
</dbReference>
<organism evidence="6 7">
    <name type="scientific">Paenibacillus sepulcri</name>
    <dbReference type="NCBI Taxonomy" id="359917"/>
    <lineage>
        <taxon>Bacteria</taxon>
        <taxon>Bacillati</taxon>
        <taxon>Bacillota</taxon>
        <taxon>Bacilli</taxon>
        <taxon>Bacillales</taxon>
        <taxon>Paenibacillaceae</taxon>
        <taxon>Paenibacillus</taxon>
    </lineage>
</organism>
<comment type="pathway">
    <text evidence="1">Glycan metabolism; L-arabinan degradation.</text>
</comment>
<dbReference type="InterPro" id="IPR006710">
    <property type="entry name" value="Glyco_hydro_43"/>
</dbReference>
<reference evidence="6 7" key="1">
    <citation type="submission" date="2021-07" db="EMBL/GenBank/DDBJ databases">
        <title>Paenibacillus radiodurans sp. nov., isolated from the southeastern edge of Tengger Desert.</title>
        <authorList>
            <person name="Zhang G."/>
        </authorList>
    </citation>
    <scope>NUCLEOTIDE SEQUENCE [LARGE SCALE GENOMIC DNA]</scope>
    <source>
        <strain evidence="6 7">CCM 7311</strain>
    </source>
</reference>
<dbReference type="RefSeq" id="WP_210045794.1">
    <property type="nucleotide sequence ID" value="NZ_JBHLVU010000017.1"/>
</dbReference>
<sequence length="296" mass="33279">MLKTEDIQIRDPFIVPVESAGTYYMYGSTDKNIWGKGTGFDVYVSRDLEMWEGPFPVFRPPGDFFADNNFWAPEVYSYQGRYYMFATFRRRDNQLLGTAVLAADSMMGPFHPHSDGPVTPSDWSSLDGSLHIDEEGQPWMVFCHEWQQITDGQVCAVRLSDDLKQAQGDPVLLFSASEAPWTTPLASDKVLVGDNYVTDGPYLFKGEDGRLFMLWASFIHRSYALGIAVSASGKVTGPWMNEPEPLYSNDGGHGMLFRTFEGKLMLTIHTPNKTPLERPIFIEVEESNGKLRVTGS</sequence>
<dbReference type="InterPro" id="IPR023296">
    <property type="entry name" value="Glyco_hydro_beta-prop_sf"/>
</dbReference>
<evidence type="ECO:0000256" key="5">
    <source>
        <dbReference type="RuleBase" id="RU361187"/>
    </source>
</evidence>